<dbReference type="Pfam" id="PF05130">
    <property type="entry name" value="FlgN"/>
    <property type="match status" value="1"/>
</dbReference>
<evidence type="ECO:0000313" key="5">
    <source>
        <dbReference type="EMBL" id="NEV60521.1"/>
    </source>
</evidence>
<organism evidence="5 6">
    <name type="scientific">Thiorhodococcus minor</name>
    <dbReference type="NCBI Taxonomy" id="57489"/>
    <lineage>
        <taxon>Bacteria</taxon>
        <taxon>Pseudomonadati</taxon>
        <taxon>Pseudomonadota</taxon>
        <taxon>Gammaproteobacteria</taxon>
        <taxon>Chromatiales</taxon>
        <taxon>Chromatiaceae</taxon>
        <taxon>Thiorhodococcus</taxon>
    </lineage>
</organism>
<proteinExistence type="inferred from homology"/>
<dbReference type="RefSeq" id="WP_164450562.1">
    <property type="nucleotide sequence ID" value="NZ_JAAIJQ010000002.1"/>
</dbReference>
<dbReference type="Proteomes" id="UP000483379">
    <property type="component" value="Unassembled WGS sequence"/>
</dbReference>
<sequence length="158" mass="17872">MGRLEQFADSLSRSVTLIHQLEESMLEELRAIESRAPDQLQTIVAEKLALVDQLEQETARQKQWVELEGRSFTPEGIDAFIAALDPSEALRGPWTKLRAGIERCDKLNKKNARLVEREQKRVAMSLRILKGEDNASSTYDLKGRPQTGRIQGRTISQA</sequence>
<dbReference type="AlphaFoldDB" id="A0A6M0JUC2"/>
<keyword evidence="6" id="KW-1185">Reference proteome</keyword>
<evidence type="ECO:0000256" key="3">
    <source>
        <dbReference type="ARBA" id="ARBA00022795"/>
    </source>
</evidence>
<dbReference type="EMBL" id="JAAIJQ010000002">
    <property type="protein sequence ID" value="NEV60521.1"/>
    <property type="molecule type" value="Genomic_DNA"/>
</dbReference>
<accession>A0A6M0JUC2</accession>
<evidence type="ECO:0000256" key="2">
    <source>
        <dbReference type="ARBA" id="ARBA00007703"/>
    </source>
</evidence>
<keyword evidence="5" id="KW-0282">Flagellum</keyword>
<dbReference type="InterPro" id="IPR007809">
    <property type="entry name" value="FlgN-like"/>
</dbReference>
<name>A0A6M0JUC2_9GAMM</name>
<gene>
    <name evidence="5" type="ORF">G3446_01210</name>
</gene>
<dbReference type="InterPro" id="IPR036679">
    <property type="entry name" value="FlgN-like_sf"/>
</dbReference>
<dbReference type="Gene3D" id="1.20.58.300">
    <property type="entry name" value="FlgN-like"/>
    <property type="match status" value="1"/>
</dbReference>
<keyword evidence="3" id="KW-1005">Bacterial flagellum biogenesis</keyword>
<keyword evidence="5" id="KW-0969">Cilium</keyword>
<comment type="function">
    <text evidence="1">Required for the efficient initiation of filament assembly.</text>
</comment>
<evidence type="ECO:0000313" key="6">
    <source>
        <dbReference type="Proteomes" id="UP000483379"/>
    </source>
</evidence>
<comment type="similarity">
    <text evidence="2">Belongs to the FlgN family.</text>
</comment>
<comment type="caution">
    <text evidence="5">The sequence shown here is derived from an EMBL/GenBank/DDBJ whole genome shotgun (WGS) entry which is preliminary data.</text>
</comment>
<feature type="region of interest" description="Disordered" evidence="4">
    <location>
        <begin position="136"/>
        <end position="158"/>
    </location>
</feature>
<protein>
    <submittedName>
        <fullName evidence="5">Flagellar protein FlgN</fullName>
    </submittedName>
</protein>
<dbReference type="SUPFAM" id="SSF140566">
    <property type="entry name" value="FlgN-like"/>
    <property type="match status" value="1"/>
</dbReference>
<reference evidence="5 6" key="1">
    <citation type="submission" date="2020-02" db="EMBL/GenBank/DDBJ databases">
        <title>Genome sequences of Thiorhodococcus mannitoliphagus and Thiorhodococcus minor, purple sulfur photosynthetic bacteria in the gammaproteobacterial family, Chromatiaceae.</title>
        <authorList>
            <person name="Aviles F.A."/>
            <person name="Meyer T.E."/>
            <person name="Kyndt J.A."/>
        </authorList>
    </citation>
    <scope>NUCLEOTIDE SEQUENCE [LARGE SCALE GENOMIC DNA]</scope>
    <source>
        <strain evidence="5 6">DSM 11518</strain>
    </source>
</reference>
<evidence type="ECO:0000256" key="1">
    <source>
        <dbReference type="ARBA" id="ARBA00002397"/>
    </source>
</evidence>
<evidence type="ECO:0000256" key="4">
    <source>
        <dbReference type="SAM" id="MobiDB-lite"/>
    </source>
</evidence>
<dbReference type="GO" id="GO:0044780">
    <property type="term" value="P:bacterial-type flagellum assembly"/>
    <property type="evidence" value="ECO:0007669"/>
    <property type="project" value="InterPro"/>
</dbReference>
<keyword evidence="5" id="KW-0966">Cell projection</keyword>